<organism evidence="1 2">
    <name type="scientific">Massilia timonae</name>
    <dbReference type="NCBI Taxonomy" id="47229"/>
    <lineage>
        <taxon>Bacteria</taxon>
        <taxon>Pseudomonadati</taxon>
        <taxon>Pseudomonadota</taxon>
        <taxon>Betaproteobacteria</taxon>
        <taxon>Burkholderiales</taxon>
        <taxon>Oxalobacteraceae</taxon>
        <taxon>Telluria group</taxon>
        <taxon>Massilia</taxon>
    </lineage>
</organism>
<dbReference type="Proteomes" id="UP000180246">
    <property type="component" value="Unassembled WGS sequence"/>
</dbReference>
<keyword evidence="1" id="KW-0449">Lipoprotein</keyword>
<accession>A0A1S2NDT5</accession>
<proteinExistence type="predicted"/>
<protein>
    <submittedName>
        <fullName evidence="1">Putative lipoprotein</fullName>
    </submittedName>
</protein>
<evidence type="ECO:0000313" key="1">
    <source>
        <dbReference type="EMBL" id="OIJ43237.1"/>
    </source>
</evidence>
<reference evidence="1 2" key="1">
    <citation type="submission" date="2014-10" db="EMBL/GenBank/DDBJ databases">
        <authorList>
            <person name="Seo M.-J."/>
            <person name="Seok Y.J."/>
            <person name="Cha I.-T."/>
        </authorList>
    </citation>
    <scope>NUCLEOTIDE SEQUENCE [LARGE SCALE GENOMIC DNA]</scope>
    <source>
        <strain evidence="1 2">NEU</strain>
    </source>
</reference>
<sequence length="128" mass="14347">MTMRTSAVLVLTILFLQGCTQRSVEEQSRAFGNDEFTPKAWAAADRLGRGRMLASFLRQYPVKELSADQVRALLGQSTGYADYDENLAYFVGPSNVESEYGKGYLLIFVTDKKTGRIQQLRLVPSVEE</sequence>
<comment type="caution">
    <text evidence="1">The sequence shown here is derived from an EMBL/GenBank/DDBJ whole genome shotgun (WGS) entry which is preliminary data.</text>
</comment>
<dbReference type="EMBL" id="JRYB01000001">
    <property type="protein sequence ID" value="OIJ43237.1"/>
    <property type="molecule type" value="Genomic_DNA"/>
</dbReference>
<dbReference type="AlphaFoldDB" id="A0A1S2NDT5"/>
<dbReference type="RefSeq" id="WP_071361993.1">
    <property type="nucleotide sequence ID" value="NZ_JRYB01000001.1"/>
</dbReference>
<evidence type="ECO:0000313" key="2">
    <source>
        <dbReference type="Proteomes" id="UP000180246"/>
    </source>
</evidence>
<gene>
    <name evidence="1" type="ORF">LO55_2932</name>
</gene>
<dbReference type="PROSITE" id="PS51257">
    <property type="entry name" value="PROKAR_LIPOPROTEIN"/>
    <property type="match status" value="1"/>
</dbReference>
<name>A0A1S2NDT5_9BURK</name>